<comment type="caution">
    <text evidence="2">The sequence shown here is derived from an EMBL/GenBank/DDBJ whole genome shotgun (WGS) entry which is preliminary data.</text>
</comment>
<accession>A0A2M9PXH3</accession>
<organism evidence="2 3">
    <name type="scientific">Lysinibacillus xylanilyticus</name>
    <dbReference type="NCBI Taxonomy" id="582475"/>
    <lineage>
        <taxon>Bacteria</taxon>
        <taxon>Bacillati</taxon>
        <taxon>Bacillota</taxon>
        <taxon>Bacilli</taxon>
        <taxon>Bacillales</taxon>
        <taxon>Bacillaceae</taxon>
        <taxon>Lysinibacillus</taxon>
    </lineage>
</organism>
<keyword evidence="1" id="KW-0472">Membrane</keyword>
<evidence type="ECO:0000256" key="1">
    <source>
        <dbReference type="SAM" id="Phobius"/>
    </source>
</evidence>
<gene>
    <name evidence="2" type="ORF">CWD94_28060</name>
</gene>
<keyword evidence="1" id="KW-0812">Transmembrane</keyword>
<sequence length="61" mass="7069">MKTIAGTIALCFSFTLFIYLFGLKMEHSVKYDAGFFFLPLILLVLSLISFYSDYKMNKKID</sequence>
<name>A0A2M9PXH3_9BACI</name>
<proteinExistence type="predicted"/>
<protein>
    <submittedName>
        <fullName evidence="2">Uncharacterized protein</fullName>
    </submittedName>
</protein>
<feature type="transmembrane region" description="Helical" evidence="1">
    <location>
        <begin position="35"/>
        <end position="52"/>
    </location>
</feature>
<dbReference type="Proteomes" id="UP000232101">
    <property type="component" value="Unassembled WGS sequence"/>
</dbReference>
<dbReference type="RefSeq" id="WP_100545925.1">
    <property type="nucleotide sequence ID" value="NZ_CP158849.1"/>
</dbReference>
<evidence type="ECO:0000313" key="3">
    <source>
        <dbReference type="Proteomes" id="UP000232101"/>
    </source>
</evidence>
<feature type="transmembrane region" description="Helical" evidence="1">
    <location>
        <begin position="6"/>
        <end position="23"/>
    </location>
</feature>
<reference evidence="2 3" key="1">
    <citation type="submission" date="2017-11" db="EMBL/GenBank/DDBJ databases">
        <title>Bacterial isolate from king chilli rhizosphere.</title>
        <authorList>
            <person name="Takhelmayum P."/>
            <person name="Sarangthem I."/>
        </authorList>
    </citation>
    <scope>NUCLEOTIDE SEQUENCE [LARGE SCALE GENOMIC DNA]</scope>
    <source>
        <strain evidence="3">t26</strain>
    </source>
</reference>
<keyword evidence="1" id="KW-1133">Transmembrane helix</keyword>
<dbReference type="AlphaFoldDB" id="A0A2M9PXH3"/>
<dbReference type="EMBL" id="PHQY01000736">
    <property type="protein sequence ID" value="PJO40392.1"/>
    <property type="molecule type" value="Genomic_DNA"/>
</dbReference>
<evidence type="ECO:0000313" key="2">
    <source>
        <dbReference type="EMBL" id="PJO40392.1"/>
    </source>
</evidence>